<dbReference type="PANTHER" id="PTHR34309:SF1">
    <property type="entry name" value="PROTEIN GLCG"/>
    <property type="match status" value="1"/>
</dbReference>
<name>A0A7D6VTQ1_9CLOT</name>
<proteinExistence type="predicted"/>
<gene>
    <name evidence="1" type="ORF">HZF06_17750</name>
</gene>
<dbReference type="KEGG" id="cint:HZF06_17750"/>
<dbReference type="AlphaFoldDB" id="A0A7D6VTQ1"/>
<dbReference type="Gene3D" id="3.30.450.150">
    <property type="entry name" value="Haem-degrading domain"/>
    <property type="match status" value="1"/>
</dbReference>
<dbReference type="InterPro" id="IPR038084">
    <property type="entry name" value="PduO/GlcC-like_sf"/>
</dbReference>
<protein>
    <submittedName>
        <fullName evidence="1">Heme-binding protein</fullName>
    </submittedName>
</protein>
<dbReference type="Pfam" id="PF03928">
    <property type="entry name" value="HbpS-like"/>
    <property type="match status" value="1"/>
</dbReference>
<dbReference type="EMBL" id="CP059378">
    <property type="protein sequence ID" value="QLY78912.1"/>
    <property type="molecule type" value="Genomic_DNA"/>
</dbReference>
<dbReference type="InterPro" id="IPR005624">
    <property type="entry name" value="PduO/GlcC-like"/>
</dbReference>
<evidence type="ECO:0000313" key="2">
    <source>
        <dbReference type="Proteomes" id="UP000512286"/>
    </source>
</evidence>
<evidence type="ECO:0000313" key="1">
    <source>
        <dbReference type="EMBL" id="QLY78912.1"/>
    </source>
</evidence>
<reference evidence="1 2" key="1">
    <citation type="submission" date="2020-07" db="EMBL/GenBank/DDBJ databases">
        <title>Electron transfer.</title>
        <authorList>
            <person name="Huang L."/>
            <person name="Liu X."/>
            <person name="Zhou S."/>
        </authorList>
    </citation>
    <scope>NUCLEOTIDE SEQUENCE [LARGE SCALE GENOMIC DNA]</scope>
    <source>
        <strain evidence="1 2">Lx1</strain>
    </source>
</reference>
<dbReference type="PANTHER" id="PTHR34309">
    <property type="entry name" value="SLR1406 PROTEIN"/>
    <property type="match status" value="1"/>
</dbReference>
<dbReference type="SUPFAM" id="SSF143744">
    <property type="entry name" value="GlcG-like"/>
    <property type="match status" value="1"/>
</dbReference>
<dbReference type="InterPro" id="IPR052517">
    <property type="entry name" value="GlcG_carb_metab_protein"/>
</dbReference>
<accession>A0A7D6VTQ1</accession>
<dbReference type="RefSeq" id="WP_181601166.1">
    <property type="nucleotide sequence ID" value="NZ_CP059378.1"/>
</dbReference>
<dbReference type="Proteomes" id="UP000512286">
    <property type="component" value="Chromosome"/>
</dbReference>
<sequence>MINEDMVKKITSDLVSSLKPNKLTLDIAKKLLDKAENKAKEINVPVVIALVDEGGNLIAQHKMDDALLISVSLSLNKAYTSVATKMSTENLSELILPGKPLYTLENIKNISAVGGGIPIIISGSIVGAIGVSGGSVEEDILIAKTALEEI</sequence>
<organism evidence="1 2">
    <name type="scientific">Clostridium intestinale</name>
    <dbReference type="NCBI Taxonomy" id="36845"/>
    <lineage>
        <taxon>Bacteria</taxon>
        <taxon>Bacillati</taxon>
        <taxon>Bacillota</taxon>
        <taxon>Clostridia</taxon>
        <taxon>Eubacteriales</taxon>
        <taxon>Clostridiaceae</taxon>
        <taxon>Clostridium</taxon>
    </lineage>
</organism>